<dbReference type="EMBL" id="KZ857420">
    <property type="protein sequence ID" value="RDX47205.1"/>
    <property type="molecule type" value="Genomic_DNA"/>
</dbReference>
<dbReference type="Proteomes" id="UP000256964">
    <property type="component" value="Unassembled WGS sequence"/>
</dbReference>
<keyword evidence="2" id="KW-1185">Reference proteome</keyword>
<proteinExistence type="predicted"/>
<evidence type="ECO:0000313" key="2">
    <source>
        <dbReference type="Proteomes" id="UP000256964"/>
    </source>
</evidence>
<sequence length="91" mass="10037">MLFSGPSNQLKYALRISVRSRQQRRCAPLPRPGRHPATPPTCPGATRGYYAFTLVHRLARSPPPSIAAPFLRPAVTARSSCCGLRPLARWV</sequence>
<dbReference type="AlphaFoldDB" id="A0A371D3V4"/>
<evidence type="ECO:0000313" key="1">
    <source>
        <dbReference type="EMBL" id="RDX47205.1"/>
    </source>
</evidence>
<reference evidence="1 2" key="1">
    <citation type="journal article" date="2018" name="Biotechnol. Biofuels">
        <title>Integrative visual omics of the white-rot fungus Polyporus brumalis exposes the biotechnological potential of its oxidative enzymes for delignifying raw plant biomass.</title>
        <authorList>
            <person name="Miyauchi S."/>
            <person name="Rancon A."/>
            <person name="Drula E."/>
            <person name="Hage H."/>
            <person name="Chaduli D."/>
            <person name="Favel A."/>
            <person name="Grisel S."/>
            <person name="Henrissat B."/>
            <person name="Herpoel-Gimbert I."/>
            <person name="Ruiz-Duenas F.J."/>
            <person name="Chevret D."/>
            <person name="Hainaut M."/>
            <person name="Lin J."/>
            <person name="Wang M."/>
            <person name="Pangilinan J."/>
            <person name="Lipzen A."/>
            <person name="Lesage-Meessen L."/>
            <person name="Navarro D."/>
            <person name="Riley R."/>
            <person name="Grigoriev I.V."/>
            <person name="Zhou S."/>
            <person name="Raouche S."/>
            <person name="Rosso M.N."/>
        </authorList>
    </citation>
    <scope>NUCLEOTIDE SEQUENCE [LARGE SCALE GENOMIC DNA]</scope>
    <source>
        <strain evidence="1 2">BRFM 1820</strain>
    </source>
</reference>
<name>A0A371D3V4_9APHY</name>
<protein>
    <submittedName>
        <fullName evidence="1">Uncharacterized protein</fullName>
    </submittedName>
</protein>
<accession>A0A371D3V4</accession>
<gene>
    <name evidence="1" type="ORF">OH76DRAFT_782440</name>
</gene>
<organism evidence="1 2">
    <name type="scientific">Lentinus brumalis</name>
    <dbReference type="NCBI Taxonomy" id="2498619"/>
    <lineage>
        <taxon>Eukaryota</taxon>
        <taxon>Fungi</taxon>
        <taxon>Dikarya</taxon>
        <taxon>Basidiomycota</taxon>
        <taxon>Agaricomycotina</taxon>
        <taxon>Agaricomycetes</taxon>
        <taxon>Polyporales</taxon>
        <taxon>Polyporaceae</taxon>
        <taxon>Lentinus</taxon>
    </lineage>
</organism>